<keyword evidence="2" id="KW-1185">Reference proteome</keyword>
<accession>A0ABR3VZX8</accession>
<reference evidence="1 2" key="1">
    <citation type="journal article" date="2024" name="Commun. Biol.">
        <title>Comparative genomic analysis of thermophilic fungi reveals convergent evolutionary adaptations and gene losses.</title>
        <authorList>
            <person name="Steindorff A.S."/>
            <person name="Aguilar-Pontes M.V."/>
            <person name="Robinson A.J."/>
            <person name="Andreopoulos B."/>
            <person name="LaButti K."/>
            <person name="Kuo A."/>
            <person name="Mondo S."/>
            <person name="Riley R."/>
            <person name="Otillar R."/>
            <person name="Haridas S."/>
            <person name="Lipzen A."/>
            <person name="Grimwood J."/>
            <person name="Schmutz J."/>
            <person name="Clum A."/>
            <person name="Reid I.D."/>
            <person name="Moisan M.C."/>
            <person name="Butler G."/>
            <person name="Nguyen T.T.M."/>
            <person name="Dewar K."/>
            <person name="Conant G."/>
            <person name="Drula E."/>
            <person name="Henrissat B."/>
            <person name="Hansel C."/>
            <person name="Singer S."/>
            <person name="Hutchinson M.I."/>
            <person name="de Vries R.P."/>
            <person name="Natvig D.O."/>
            <person name="Powell A.J."/>
            <person name="Tsang A."/>
            <person name="Grigoriev I.V."/>
        </authorList>
    </citation>
    <scope>NUCLEOTIDE SEQUENCE [LARGE SCALE GENOMIC DNA]</scope>
    <source>
        <strain evidence="1 2">ATCC 24622</strain>
    </source>
</reference>
<sequence>MFCARCSGDSRALPRSASRDLTKANQWHQIWGWERFPCGRTSKHDWKNNFGHSFRKSLGLPIPPSYNPIPNLCPLRKPHGLAPEPWKAPGQFLHFLLFPFSHSLLSLCLNSTSRP</sequence>
<gene>
    <name evidence="1" type="ORF">VTK73DRAFT_9835</name>
</gene>
<dbReference type="Proteomes" id="UP001586593">
    <property type="component" value="Unassembled WGS sequence"/>
</dbReference>
<dbReference type="EMBL" id="JAZHXJ010000862">
    <property type="protein sequence ID" value="KAL1849655.1"/>
    <property type="molecule type" value="Genomic_DNA"/>
</dbReference>
<comment type="caution">
    <text evidence="1">The sequence shown here is derived from an EMBL/GenBank/DDBJ whole genome shotgun (WGS) entry which is preliminary data.</text>
</comment>
<protein>
    <submittedName>
        <fullName evidence="1">Uncharacterized protein</fullName>
    </submittedName>
</protein>
<organism evidence="1 2">
    <name type="scientific">Phialemonium thermophilum</name>
    <dbReference type="NCBI Taxonomy" id="223376"/>
    <lineage>
        <taxon>Eukaryota</taxon>
        <taxon>Fungi</taxon>
        <taxon>Dikarya</taxon>
        <taxon>Ascomycota</taxon>
        <taxon>Pezizomycotina</taxon>
        <taxon>Sordariomycetes</taxon>
        <taxon>Sordariomycetidae</taxon>
        <taxon>Cephalothecales</taxon>
        <taxon>Cephalothecaceae</taxon>
        <taxon>Phialemonium</taxon>
    </lineage>
</organism>
<evidence type="ECO:0000313" key="2">
    <source>
        <dbReference type="Proteomes" id="UP001586593"/>
    </source>
</evidence>
<proteinExistence type="predicted"/>
<name>A0ABR3VZX8_9PEZI</name>
<evidence type="ECO:0000313" key="1">
    <source>
        <dbReference type="EMBL" id="KAL1849655.1"/>
    </source>
</evidence>